<feature type="transmembrane region" description="Helical" evidence="1">
    <location>
        <begin position="294"/>
        <end position="314"/>
    </location>
</feature>
<evidence type="ECO:0000313" key="4">
    <source>
        <dbReference type="Proteomes" id="UP000184314"/>
    </source>
</evidence>
<keyword evidence="1" id="KW-1133">Transmembrane helix</keyword>
<feature type="transmembrane region" description="Helical" evidence="1">
    <location>
        <begin position="320"/>
        <end position="336"/>
    </location>
</feature>
<dbReference type="InterPro" id="IPR011624">
    <property type="entry name" value="Metal-dep_PHydrolase_7TM_extra"/>
</dbReference>
<dbReference type="OrthoDB" id="9806952at2"/>
<evidence type="ECO:0000256" key="1">
    <source>
        <dbReference type="SAM" id="Phobius"/>
    </source>
</evidence>
<dbReference type="PANTHER" id="PTHR36442:SF1">
    <property type="entry name" value="CYCLIC-DI-AMP PHOSPHODIESTERASE PGPH"/>
    <property type="match status" value="1"/>
</dbReference>
<dbReference type="Proteomes" id="UP000184314">
    <property type="component" value="Unassembled WGS sequence"/>
</dbReference>
<dbReference type="EMBL" id="FQZX01000002">
    <property type="protein sequence ID" value="SHK41869.1"/>
    <property type="molecule type" value="Genomic_DNA"/>
</dbReference>
<feature type="transmembrane region" description="Helical" evidence="1">
    <location>
        <begin position="12"/>
        <end position="29"/>
    </location>
</feature>
<keyword evidence="4" id="KW-1185">Reference proteome</keyword>
<keyword evidence="1" id="KW-0812">Transmembrane</keyword>
<dbReference type="Pfam" id="PF07698">
    <property type="entry name" value="7TM-7TMR_HD"/>
    <property type="match status" value="1"/>
</dbReference>
<dbReference type="InterPro" id="IPR006674">
    <property type="entry name" value="HD_domain"/>
</dbReference>
<reference evidence="4" key="1">
    <citation type="submission" date="2016-11" db="EMBL/GenBank/DDBJ databases">
        <authorList>
            <person name="Varghese N."/>
            <person name="Submissions S."/>
        </authorList>
    </citation>
    <scope>NUCLEOTIDE SEQUENCE [LARGE SCALE GENOMIC DNA]</scope>
    <source>
        <strain evidence="4">DSM 16478</strain>
    </source>
</reference>
<protein>
    <recommendedName>
        <fullName evidence="2">HD domain-containing protein</fullName>
    </recommendedName>
</protein>
<dbReference type="RefSeq" id="WP_073245570.1">
    <property type="nucleotide sequence ID" value="NZ_FQZX01000002.1"/>
</dbReference>
<dbReference type="AlphaFoldDB" id="A0A1M6SB72"/>
<dbReference type="PROSITE" id="PS51831">
    <property type="entry name" value="HD"/>
    <property type="match status" value="1"/>
</dbReference>
<name>A0A1M6SB72_9FLAO</name>
<evidence type="ECO:0000259" key="2">
    <source>
        <dbReference type="PROSITE" id="PS51831"/>
    </source>
</evidence>
<dbReference type="Gene3D" id="1.10.3210.10">
    <property type="entry name" value="Hypothetical protein af1432"/>
    <property type="match status" value="1"/>
</dbReference>
<dbReference type="InterPro" id="IPR011621">
    <property type="entry name" value="Metal-dep_PHydrolase_7TM_intra"/>
</dbReference>
<dbReference type="Pfam" id="PF07697">
    <property type="entry name" value="7TMR-HDED"/>
    <property type="match status" value="1"/>
</dbReference>
<dbReference type="InterPro" id="IPR052722">
    <property type="entry name" value="PgpH_phosphodiesterase"/>
</dbReference>
<dbReference type="NCBIfam" id="TIGR00277">
    <property type="entry name" value="HDIG"/>
    <property type="match status" value="1"/>
</dbReference>
<dbReference type="SUPFAM" id="SSF109604">
    <property type="entry name" value="HD-domain/PDEase-like"/>
    <property type="match status" value="1"/>
</dbReference>
<sequence>MDNLYKQQSLIFKYILYVVAVAFIVFFLPKGGKFKYEFQKGKPWQFENLYAPFDFSIQKTDAEIAKEKQVIESNQLPYYRYDQAEVTKVLAEFEQKFEDKWGGTALGENQKARLKYFSKVVLDSVYAKGILQNNGKQVQRSFIYLVKDNEARKVRVSDFFRVNEINKLVRQVLAENNLSAFEKDTQALFFDIIAPNVSFDNNLTQKARNEALSKLSYTRGTVDQGRLIIAKGEVVEAENLKILESLKSEYESELWTASNYYYILIGYTVLVALVLIMLFLFLKKYRRTVYENNVKVTFIFFNILLMVFITTMVIKYNDQLVFVVPLCILPLILKTFFDARLGLFVHVLTILILGFVVPNSFEYIFLQIITGIVTILTVSELYKRANLFVSVGQITLIYIIGYLAFHTIHEGDLSDIEWYTLGLFLLNGMITLFVQPLIYIYEKLFGLVSDVSLLELSDTNSKLLKELSNKAPGTFHHSLQVANLAEAAANEIGANAMLVRVGALYHDIGKMNEPTYFTENQVTNVNPHDELSPKDSARIIIDHVIKGIEIARKNNIPDRIIDFIRSHHGTTLVFYFYKKQKELEEDVNEEDFRYPGPLPFSKETAILMMADSVEAASKSLKNPTFLIIDEFVDKIISGQMKANQFLNADITFKEIEKIKKIFKQKLINIYHLRVEYPE</sequence>
<feature type="transmembrane region" description="Helical" evidence="1">
    <location>
        <begin position="363"/>
        <end position="382"/>
    </location>
</feature>
<dbReference type="InterPro" id="IPR003607">
    <property type="entry name" value="HD/PDEase_dom"/>
</dbReference>
<dbReference type="CDD" id="cd00077">
    <property type="entry name" value="HDc"/>
    <property type="match status" value="1"/>
</dbReference>
<gene>
    <name evidence="3" type="ORF">SAMN04488007_3027</name>
</gene>
<accession>A0A1M6SB72</accession>
<feature type="transmembrane region" description="Helical" evidence="1">
    <location>
        <begin position="418"/>
        <end position="441"/>
    </location>
</feature>
<organism evidence="3 4">
    <name type="scientific">Maribacter aquivivus</name>
    <dbReference type="NCBI Taxonomy" id="228958"/>
    <lineage>
        <taxon>Bacteria</taxon>
        <taxon>Pseudomonadati</taxon>
        <taxon>Bacteroidota</taxon>
        <taxon>Flavobacteriia</taxon>
        <taxon>Flavobacteriales</taxon>
        <taxon>Flavobacteriaceae</taxon>
        <taxon>Maribacter</taxon>
    </lineage>
</organism>
<dbReference type="PANTHER" id="PTHR36442">
    <property type="entry name" value="CYCLIC-DI-AMP PHOSPHODIESTERASE PGPH"/>
    <property type="match status" value="1"/>
</dbReference>
<keyword evidence="1" id="KW-0472">Membrane</keyword>
<proteinExistence type="predicted"/>
<dbReference type="InterPro" id="IPR006675">
    <property type="entry name" value="HDIG_dom"/>
</dbReference>
<dbReference type="SMART" id="SM00471">
    <property type="entry name" value="HDc"/>
    <property type="match status" value="1"/>
</dbReference>
<dbReference type="STRING" id="228958.SAMN04488007_3027"/>
<feature type="transmembrane region" description="Helical" evidence="1">
    <location>
        <begin position="387"/>
        <end position="406"/>
    </location>
</feature>
<evidence type="ECO:0000313" key="3">
    <source>
        <dbReference type="EMBL" id="SHK41869.1"/>
    </source>
</evidence>
<dbReference type="Pfam" id="PF01966">
    <property type="entry name" value="HD"/>
    <property type="match status" value="1"/>
</dbReference>
<feature type="transmembrane region" description="Helical" evidence="1">
    <location>
        <begin position="341"/>
        <end position="357"/>
    </location>
</feature>
<feature type="transmembrane region" description="Helical" evidence="1">
    <location>
        <begin position="260"/>
        <end position="282"/>
    </location>
</feature>
<feature type="domain" description="HD" evidence="2">
    <location>
        <begin position="474"/>
        <end position="616"/>
    </location>
</feature>